<organism evidence="1 2">
    <name type="scientific">Actinomadura graeca</name>
    <dbReference type="NCBI Taxonomy" id="2750812"/>
    <lineage>
        <taxon>Bacteria</taxon>
        <taxon>Bacillati</taxon>
        <taxon>Actinomycetota</taxon>
        <taxon>Actinomycetes</taxon>
        <taxon>Streptosporangiales</taxon>
        <taxon>Thermomonosporaceae</taxon>
        <taxon>Actinomadura</taxon>
    </lineage>
</organism>
<keyword evidence="2" id="KW-1185">Reference proteome</keyword>
<gene>
    <name evidence="1" type="ORF">AGRA3207_005043</name>
</gene>
<evidence type="ECO:0000313" key="1">
    <source>
        <dbReference type="EMBL" id="QXJ23831.1"/>
    </source>
</evidence>
<accession>A0ABX8QZS6</accession>
<dbReference type="InterPro" id="IPR029058">
    <property type="entry name" value="AB_hydrolase_fold"/>
</dbReference>
<sequence length="313" mass="34489">MPVEDPGCRQCPLKAILILDLTEGRPVASIVGVHGIRNFSYYSAARDLTGAMQAIEADWQKWLGEGCRAYDPLLAGPSQMPVAYYADLLDRGTGMGAARPDTLEPFARALFLEWAEQTRVEAAESNAPAPVPAGRVTAALRQAVGLLTDRYGARCIPVITALVAELATYFDPRFADRRRRCRERVADAVRTHRPRGLVTHSLGSVVAYEALCSAPDLRVDLLVTLGSPLAMRNVVFDRLEPPPAGKGIRPPGVGEWWNLSDKGDPVAAPRRALPLRFDGVWIDRDITIHRFDPHRVKSYLRCREIAEVLAPHL</sequence>
<dbReference type="RefSeq" id="WP_231329509.1">
    <property type="nucleotide sequence ID" value="NZ_CP059572.1"/>
</dbReference>
<protein>
    <submittedName>
        <fullName evidence="1">Serine peptidase</fullName>
    </submittedName>
</protein>
<dbReference type="Proteomes" id="UP001049518">
    <property type="component" value="Chromosome"/>
</dbReference>
<proteinExistence type="predicted"/>
<dbReference type="SUPFAM" id="SSF53474">
    <property type="entry name" value="alpha/beta-Hydrolases"/>
    <property type="match status" value="1"/>
</dbReference>
<dbReference type="EMBL" id="CP059572">
    <property type="protein sequence ID" value="QXJ23831.1"/>
    <property type="molecule type" value="Genomic_DNA"/>
</dbReference>
<reference evidence="1" key="1">
    <citation type="submission" date="2020-07" db="EMBL/GenBank/DDBJ databases">
        <authorList>
            <person name="Tarantini F.S."/>
            <person name="Hong K.W."/>
            <person name="Chan K.G."/>
        </authorList>
    </citation>
    <scope>NUCLEOTIDE SEQUENCE</scope>
    <source>
        <strain evidence="1">32-07</strain>
    </source>
</reference>
<evidence type="ECO:0000313" key="2">
    <source>
        <dbReference type="Proteomes" id="UP001049518"/>
    </source>
</evidence>
<name>A0ABX8QZS6_9ACTN</name>